<evidence type="ECO:0000313" key="6">
    <source>
        <dbReference type="EMBL" id="KAF0326962.1"/>
    </source>
</evidence>
<dbReference type="InterPro" id="IPR011057">
    <property type="entry name" value="Mss4-like_sf"/>
</dbReference>
<proteinExistence type="inferred from homology"/>
<evidence type="ECO:0000256" key="4">
    <source>
        <dbReference type="ARBA" id="ARBA00023239"/>
    </source>
</evidence>
<dbReference type="InterPro" id="IPR006913">
    <property type="entry name" value="CENP-V/GFA"/>
</dbReference>
<dbReference type="OrthoDB" id="5422068at2759"/>
<dbReference type="SUPFAM" id="SSF51316">
    <property type="entry name" value="Mss4-like"/>
    <property type="match status" value="2"/>
</dbReference>
<dbReference type="GO" id="GO:0016846">
    <property type="term" value="F:carbon-sulfur lyase activity"/>
    <property type="evidence" value="ECO:0007669"/>
    <property type="project" value="InterPro"/>
</dbReference>
<comment type="similarity">
    <text evidence="1">Belongs to the Gfa family.</text>
</comment>
<dbReference type="PROSITE" id="PS51891">
    <property type="entry name" value="CENP_V_GFA"/>
    <property type="match status" value="1"/>
</dbReference>
<accession>A0A8H3ZTK7</accession>
<name>A0A8H3ZTK7_9PEZI</name>
<reference evidence="6 7" key="1">
    <citation type="submission" date="2019-12" db="EMBL/GenBank/DDBJ databases">
        <title>A genome sequence resource for the geographically widespread anthracnose pathogen Colletotrichum asianum.</title>
        <authorList>
            <person name="Meng Y."/>
        </authorList>
    </citation>
    <scope>NUCLEOTIDE SEQUENCE [LARGE SCALE GENOMIC DNA]</scope>
    <source>
        <strain evidence="6 7">ICMP 18580</strain>
    </source>
</reference>
<evidence type="ECO:0000313" key="7">
    <source>
        <dbReference type="Proteomes" id="UP000434172"/>
    </source>
</evidence>
<dbReference type="GO" id="GO:0046872">
    <property type="term" value="F:metal ion binding"/>
    <property type="evidence" value="ECO:0007669"/>
    <property type="project" value="UniProtKB-KW"/>
</dbReference>
<evidence type="ECO:0000259" key="5">
    <source>
        <dbReference type="PROSITE" id="PS51891"/>
    </source>
</evidence>
<dbReference type="EMBL" id="WOWK01000026">
    <property type="protein sequence ID" value="KAF0326962.1"/>
    <property type="molecule type" value="Genomic_DNA"/>
</dbReference>
<keyword evidence="7" id="KW-1185">Reference proteome</keyword>
<keyword evidence="4" id="KW-0456">Lyase</keyword>
<gene>
    <name evidence="6" type="ORF">GQ607_005726</name>
</gene>
<dbReference type="AlphaFoldDB" id="A0A8H3ZTK7"/>
<keyword evidence="3" id="KW-0862">Zinc</keyword>
<evidence type="ECO:0000256" key="2">
    <source>
        <dbReference type="ARBA" id="ARBA00022723"/>
    </source>
</evidence>
<organism evidence="6 7">
    <name type="scientific">Colletotrichum asianum</name>
    <dbReference type="NCBI Taxonomy" id="702518"/>
    <lineage>
        <taxon>Eukaryota</taxon>
        <taxon>Fungi</taxon>
        <taxon>Dikarya</taxon>
        <taxon>Ascomycota</taxon>
        <taxon>Pezizomycotina</taxon>
        <taxon>Sordariomycetes</taxon>
        <taxon>Hypocreomycetidae</taxon>
        <taxon>Glomerellales</taxon>
        <taxon>Glomerellaceae</taxon>
        <taxon>Colletotrichum</taxon>
        <taxon>Colletotrichum gloeosporioides species complex</taxon>
    </lineage>
</organism>
<evidence type="ECO:0000256" key="1">
    <source>
        <dbReference type="ARBA" id="ARBA00005495"/>
    </source>
</evidence>
<protein>
    <recommendedName>
        <fullName evidence="5">CENP-V/GFA domain-containing protein</fullName>
    </recommendedName>
</protein>
<sequence>MSGEGYERSYIRDRVVITAQCLCKLHTFKAQTFRSNLPLKASCCHCNSCRHVSGALYTACVKWPSPSEHLADLKKYSYSDSIDLYSCGTCSAQMFCLGPAVGDVPWVVTGALENAEDLVQYASHMHVGDTIDGGASVWLPRYADGAPVKRWREGAGKSEELPLDWPGAKPLPSETLKAGPTPDITPFRCHCGGIDLKLKSGADLGDFPEEDLDTWFVDKETLKYRGSLECCDSCRLSFGADLMAWTFAPLSHIEFGGDNPPDAAKFPRNVSYLRDAVTAKDKDPRLGTLAMYESSRDVQRYFCSKCSASVFYAVNDRPGMVDIAVGLLQHPDGARAEGLLKWLDKVGWAQDVAGGWREGLANTSKRLLNEWTEKTRGPAHSSH</sequence>
<dbReference type="Pfam" id="PF04828">
    <property type="entry name" value="GFA"/>
    <property type="match status" value="1"/>
</dbReference>
<feature type="domain" description="CENP-V/GFA" evidence="5">
    <location>
        <begin position="17"/>
        <end position="139"/>
    </location>
</feature>
<evidence type="ECO:0000256" key="3">
    <source>
        <dbReference type="ARBA" id="ARBA00022833"/>
    </source>
</evidence>
<dbReference type="PANTHER" id="PTHR33337">
    <property type="entry name" value="GFA DOMAIN-CONTAINING PROTEIN"/>
    <property type="match status" value="1"/>
</dbReference>
<keyword evidence="2" id="KW-0479">Metal-binding</keyword>
<dbReference type="PANTHER" id="PTHR33337:SF30">
    <property type="entry name" value="DUF636 DOMAIN PROTEIN (AFU_ORTHOLOGUE AFUA_1G03180)"/>
    <property type="match status" value="1"/>
</dbReference>
<dbReference type="Gene3D" id="3.90.1590.10">
    <property type="entry name" value="glutathione-dependent formaldehyde- activating enzyme (gfa)"/>
    <property type="match status" value="2"/>
</dbReference>
<comment type="caution">
    <text evidence="6">The sequence shown here is derived from an EMBL/GenBank/DDBJ whole genome shotgun (WGS) entry which is preliminary data.</text>
</comment>
<dbReference type="Proteomes" id="UP000434172">
    <property type="component" value="Unassembled WGS sequence"/>
</dbReference>